<protein>
    <submittedName>
        <fullName evidence="1">Uncharacterized protein</fullName>
    </submittedName>
</protein>
<comment type="caution">
    <text evidence="1">The sequence shown here is derived from an EMBL/GenBank/DDBJ whole genome shotgun (WGS) entry which is preliminary data.</text>
</comment>
<dbReference type="Proteomes" id="UP000824533">
    <property type="component" value="Linkage Group LG16"/>
</dbReference>
<evidence type="ECO:0000313" key="1">
    <source>
        <dbReference type="EMBL" id="KAJ0175060.1"/>
    </source>
</evidence>
<organism evidence="1 2">
    <name type="scientific">Dendrolimus kikuchii</name>
    <dbReference type="NCBI Taxonomy" id="765133"/>
    <lineage>
        <taxon>Eukaryota</taxon>
        <taxon>Metazoa</taxon>
        <taxon>Ecdysozoa</taxon>
        <taxon>Arthropoda</taxon>
        <taxon>Hexapoda</taxon>
        <taxon>Insecta</taxon>
        <taxon>Pterygota</taxon>
        <taxon>Neoptera</taxon>
        <taxon>Endopterygota</taxon>
        <taxon>Lepidoptera</taxon>
        <taxon>Glossata</taxon>
        <taxon>Ditrysia</taxon>
        <taxon>Bombycoidea</taxon>
        <taxon>Lasiocampidae</taxon>
        <taxon>Dendrolimus</taxon>
    </lineage>
</organism>
<reference evidence="1 2" key="1">
    <citation type="journal article" date="2021" name="Front. Genet.">
        <title>Chromosome-Level Genome Assembly Reveals Significant Gene Expansion in the Toll and IMD Signaling Pathways of Dendrolimus kikuchii.</title>
        <authorList>
            <person name="Zhou J."/>
            <person name="Wu P."/>
            <person name="Xiong Z."/>
            <person name="Liu N."/>
            <person name="Zhao N."/>
            <person name="Ji M."/>
            <person name="Qiu Y."/>
            <person name="Yang B."/>
        </authorList>
    </citation>
    <scope>NUCLEOTIDE SEQUENCE [LARGE SCALE GENOMIC DNA]</scope>
    <source>
        <strain evidence="1">Ann1</strain>
    </source>
</reference>
<keyword evidence="2" id="KW-1185">Reference proteome</keyword>
<dbReference type="EMBL" id="CM034402">
    <property type="protein sequence ID" value="KAJ0175060.1"/>
    <property type="molecule type" value="Genomic_DNA"/>
</dbReference>
<accession>A0ACC1CU51</accession>
<evidence type="ECO:0000313" key="2">
    <source>
        <dbReference type="Proteomes" id="UP000824533"/>
    </source>
</evidence>
<proteinExistence type="predicted"/>
<name>A0ACC1CU51_9NEOP</name>
<gene>
    <name evidence="1" type="ORF">K1T71_009201</name>
</gene>
<sequence>MFFDDDDDEGLINPEIFHVVRRELYAVSSNIKVSPYGVRSAPTHTEDGIPIRKLYVCNLPPKTTRSELFGVFAPYGFIKNCWLRMSERGPNRILHATYAFVTFSNPEDAHKALQAPHHEKTLRGRILRTSPADSWHQPIEESDRNVHWKARDDNSDKSEESTNNMTREEIDRISSILTTGASFAFANGKYPDSKDEESEEVEENTEDPGYSIMDILNRDCLTHILSYVPLRDLILSERVSKSWQNMVQEYLLGIRMFKTSSWEHMTVTMTTAVLRRVLMRIGPTLVRLHIDHHLSALNDRTAHTICKFCPNLEELRVVNMHTKNWNPLVYGCKSLKNISFVSCNKLTDTSLVNLVKSDLAIESLTIANNTHVTGLFLTGLSPPKLNAVSFYNCYSLQGTVLCAAIDTLPHLTTLKVDVCPATMWTMIPLIISKLPKLVELSLSEFASVDVSYTLQEKVDKDGFCKALATLSDLKRLNLSRNLNITNAVLKQIAQSCVKLESLNISSCNNRRNCPHLGVSDEGVMAVCGGCVGLRRLDVSYLGALTDRGLHAVASLRRLTALTARGNPGITAAPVTQCLLSCHELEEVDLCGCDGVSEVVLAGAVQALEAHPRHLLLRLAATCASDTPTYEYPEHKLLKVNVTEDRSILQLRPDFIDRVFEDSSDDSFDDIYDHEDFNEFFDPDDELYLDDDLDNYERIYAMGIDPSDIILM</sequence>